<evidence type="ECO:0000259" key="1">
    <source>
        <dbReference type="Pfam" id="PF12867"/>
    </source>
</evidence>
<keyword evidence="3" id="KW-1185">Reference proteome</keyword>
<evidence type="ECO:0000313" key="3">
    <source>
        <dbReference type="Proteomes" id="UP001469365"/>
    </source>
</evidence>
<feature type="domain" description="DinB-like" evidence="1">
    <location>
        <begin position="17"/>
        <end position="141"/>
    </location>
</feature>
<dbReference type="Proteomes" id="UP001469365">
    <property type="component" value="Unassembled WGS sequence"/>
</dbReference>
<reference evidence="2 3" key="1">
    <citation type="submission" date="2024-04" db="EMBL/GenBank/DDBJ databases">
        <title>draft genome sequnece of Paenibacillus filicis.</title>
        <authorList>
            <person name="Kim D.-U."/>
        </authorList>
    </citation>
    <scope>NUCLEOTIDE SEQUENCE [LARGE SCALE GENOMIC DNA]</scope>
    <source>
        <strain evidence="2 3">KACC14197</strain>
    </source>
</reference>
<organism evidence="2 3">
    <name type="scientific">Paenibacillus filicis</name>
    <dbReference type="NCBI Taxonomy" id="669464"/>
    <lineage>
        <taxon>Bacteria</taxon>
        <taxon>Bacillati</taxon>
        <taxon>Bacillota</taxon>
        <taxon>Bacilli</taxon>
        <taxon>Bacillales</taxon>
        <taxon>Paenibacillaceae</taxon>
        <taxon>Paenibacillus</taxon>
    </lineage>
</organism>
<dbReference type="EMBL" id="JBBPCC010000015">
    <property type="protein sequence ID" value="MEK8130521.1"/>
    <property type="molecule type" value="Genomic_DNA"/>
</dbReference>
<protein>
    <submittedName>
        <fullName evidence="2">DinB family protein</fullName>
    </submittedName>
</protein>
<evidence type="ECO:0000313" key="2">
    <source>
        <dbReference type="EMBL" id="MEK8130521.1"/>
    </source>
</evidence>
<sequence>MPINNDILNFKEFSTWVATLHELDRELWTRPLSKGKWSTSEIISHIMNWDHHILTSILPAVKAGTPIRFPDEDRYNQQASDYARSGIGQSALLEEVIQTREQLVAELLDMPEAYYYKQLNYSLSFLISEFVLHDRHHKEQIESWLRQHQE</sequence>
<dbReference type="RefSeq" id="WP_341417658.1">
    <property type="nucleotide sequence ID" value="NZ_JBBPCC010000015.1"/>
</dbReference>
<gene>
    <name evidence="2" type="ORF">WMW72_21685</name>
</gene>
<dbReference type="InterPro" id="IPR034660">
    <property type="entry name" value="DinB/YfiT-like"/>
</dbReference>
<comment type="caution">
    <text evidence="2">The sequence shown here is derived from an EMBL/GenBank/DDBJ whole genome shotgun (WGS) entry which is preliminary data.</text>
</comment>
<proteinExistence type="predicted"/>
<accession>A0ABU9DNR8</accession>
<name>A0ABU9DNR8_9BACL</name>
<dbReference type="Pfam" id="PF12867">
    <property type="entry name" value="DinB_2"/>
    <property type="match status" value="1"/>
</dbReference>
<dbReference type="Gene3D" id="1.20.120.450">
    <property type="entry name" value="dinb family like domain"/>
    <property type="match status" value="1"/>
</dbReference>
<dbReference type="InterPro" id="IPR024775">
    <property type="entry name" value="DinB-like"/>
</dbReference>
<dbReference type="SUPFAM" id="SSF109854">
    <property type="entry name" value="DinB/YfiT-like putative metalloenzymes"/>
    <property type="match status" value="1"/>
</dbReference>